<dbReference type="AlphaFoldDB" id="A0A3L9XZN0"/>
<dbReference type="Proteomes" id="UP000281343">
    <property type="component" value="Unassembled WGS sequence"/>
</dbReference>
<organism evidence="1 2">
    <name type="scientific">Rhodophyticola porphyridii</name>
    <dbReference type="NCBI Taxonomy" id="1852017"/>
    <lineage>
        <taxon>Bacteria</taxon>
        <taxon>Pseudomonadati</taxon>
        <taxon>Pseudomonadota</taxon>
        <taxon>Alphaproteobacteria</taxon>
        <taxon>Rhodobacterales</taxon>
        <taxon>Roseobacteraceae</taxon>
        <taxon>Rhodophyticola</taxon>
    </lineage>
</organism>
<accession>A0A3L9XZN0</accession>
<sequence length="261" mass="27779">MAMLELDMDLPPGVRADAARPLLREQMADAGALWLEGLREAFATDAETGAVTEWRDSICGCVAHPTEPSIGHTLLSEADGLSGLALRAGTHCGLVVDKVDPDPAGWSMAVIYLPPETGGARTLLTLNAGSGDGRSATYLFLSDDGDRFTVKGTGGALELTAPVEGPRSRPRLATVTQRGSELAFQENGGAIHSVVGSDAAMSGNADLFIGCRSHRPGLLKTLGASVILEVLFWRDHTLLLPRKEADRAQHMALRRYMLWGH</sequence>
<proteinExistence type="predicted"/>
<gene>
    <name evidence="1" type="ORF">D9R08_12605</name>
</gene>
<reference evidence="1 2" key="1">
    <citation type="submission" date="2018-10" db="EMBL/GenBank/DDBJ databases">
        <authorList>
            <person name="Jung H.S."/>
            <person name="Jeon C.O."/>
        </authorList>
    </citation>
    <scope>NUCLEOTIDE SEQUENCE [LARGE SCALE GENOMIC DNA]</scope>
    <source>
        <strain evidence="1 2">MA-7-27</strain>
    </source>
</reference>
<name>A0A3L9XZN0_9RHOB</name>
<dbReference type="EMBL" id="RCNT01000006">
    <property type="protein sequence ID" value="RMA41702.1"/>
    <property type="molecule type" value="Genomic_DNA"/>
</dbReference>
<evidence type="ECO:0000313" key="2">
    <source>
        <dbReference type="Proteomes" id="UP000281343"/>
    </source>
</evidence>
<protein>
    <submittedName>
        <fullName evidence="1">Uncharacterized protein</fullName>
    </submittedName>
</protein>
<comment type="caution">
    <text evidence="1">The sequence shown here is derived from an EMBL/GenBank/DDBJ whole genome shotgun (WGS) entry which is preliminary data.</text>
</comment>
<evidence type="ECO:0000313" key="1">
    <source>
        <dbReference type="EMBL" id="RMA41702.1"/>
    </source>
</evidence>
<keyword evidence="2" id="KW-1185">Reference proteome</keyword>